<proteinExistence type="inferred from homology"/>
<evidence type="ECO:0000256" key="12">
    <source>
        <dbReference type="SAM" id="Coils"/>
    </source>
</evidence>
<dbReference type="InterPro" id="IPR027120">
    <property type="entry name" value="Smc2_ABC"/>
</dbReference>
<dbReference type="InterPro" id="IPR003395">
    <property type="entry name" value="RecF/RecN/SMC_N"/>
</dbReference>
<evidence type="ECO:0000313" key="16">
    <source>
        <dbReference type="Proteomes" id="UP001437256"/>
    </source>
</evidence>
<dbReference type="EMBL" id="JBBXMP010000252">
    <property type="protein sequence ID" value="KAL0059058.1"/>
    <property type="molecule type" value="Genomic_DNA"/>
</dbReference>
<dbReference type="Gene3D" id="3.30.70.1620">
    <property type="match status" value="1"/>
</dbReference>
<keyword evidence="3" id="KW-0132">Cell division</keyword>
<feature type="coiled-coil region" evidence="12">
    <location>
        <begin position="213"/>
        <end position="367"/>
    </location>
</feature>
<evidence type="ECO:0000256" key="3">
    <source>
        <dbReference type="ARBA" id="ARBA00022618"/>
    </source>
</evidence>
<evidence type="ECO:0000256" key="1">
    <source>
        <dbReference type="ARBA" id="ARBA00004123"/>
    </source>
</evidence>
<feature type="domain" description="SMC hinge" evidence="14">
    <location>
        <begin position="524"/>
        <end position="644"/>
    </location>
</feature>
<dbReference type="SUPFAM" id="SSF52540">
    <property type="entry name" value="P-loop containing nucleoside triphosphate hydrolases"/>
    <property type="match status" value="1"/>
</dbReference>
<evidence type="ECO:0000256" key="5">
    <source>
        <dbReference type="ARBA" id="ARBA00022776"/>
    </source>
</evidence>
<evidence type="ECO:0000313" key="15">
    <source>
        <dbReference type="EMBL" id="KAL0059058.1"/>
    </source>
</evidence>
<keyword evidence="7 12" id="KW-0175">Coiled coil</keyword>
<gene>
    <name evidence="15" type="primary">SMC2</name>
    <name evidence="15" type="ORF">AAF712_014235</name>
</gene>
<reference evidence="15 16" key="1">
    <citation type="submission" date="2024-05" db="EMBL/GenBank/DDBJ databases">
        <title>A draft genome resource for the thread blight pathogen Marasmius tenuissimus strain MS-2.</title>
        <authorList>
            <person name="Yulfo-Soto G.E."/>
            <person name="Baruah I.K."/>
            <person name="Amoako-Attah I."/>
            <person name="Bukari Y."/>
            <person name="Meinhardt L.W."/>
            <person name="Bailey B.A."/>
            <person name="Cohen S.P."/>
        </authorList>
    </citation>
    <scope>NUCLEOTIDE SEQUENCE [LARGE SCALE GENOMIC DNA]</scope>
    <source>
        <strain evidence="15 16">MS-2</strain>
    </source>
</reference>
<evidence type="ECO:0000256" key="6">
    <source>
        <dbReference type="ARBA" id="ARBA00022840"/>
    </source>
</evidence>
<dbReference type="InterPro" id="IPR027417">
    <property type="entry name" value="P-loop_NTPase"/>
</dbReference>
<feature type="region of interest" description="Disordered" evidence="13">
    <location>
        <begin position="389"/>
        <end position="434"/>
    </location>
</feature>
<name>A0ABR2ZE56_9AGAR</name>
<keyword evidence="5" id="KW-0498">Mitosis</keyword>
<protein>
    <recommendedName>
        <fullName evidence="11">Structural maintenance of chromosomes protein</fullName>
    </recommendedName>
</protein>
<dbReference type="SUPFAM" id="SSF75553">
    <property type="entry name" value="Smc hinge domain"/>
    <property type="match status" value="1"/>
</dbReference>
<evidence type="ECO:0000256" key="13">
    <source>
        <dbReference type="SAM" id="MobiDB-lite"/>
    </source>
</evidence>
<evidence type="ECO:0000259" key="14">
    <source>
        <dbReference type="SMART" id="SM00968"/>
    </source>
</evidence>
<feature type="coiled-coil region" evidence="12">
    <location>
        <begin position="479"/>
        <end position="506"/>
    </location>
</feature>
<keyword evidence="9 11" id="KW-0539">Nucleus</keyword>
<dbReference type="CDD" id="cd03273">
    <property type="entry name" value="ABC_SMC2_euk"/>
    <property type="match status" value="1"/>
</dbReference>
<keyword evidence="4" id="KW-0547">Nucleotide-binding</keyword>
<keyword evidence="8" id="KW-0226">DNA condensation</keyword>
<dbReference type="Proteomes" id="UP001437256">
    <property type="component" value="Unassembled WGS sequence"/>
</dbReference>
<dbReference type="Pfam" id="PF06470">
    <property type="entry name" value="SMC_hinge"/>
    <property type="match status" value="1"/>
</dbReference>
<dbReference type="InterPro" id="IPR010935">
    <property type="entry name" value="SMC_hinge"/>
</dbReference>
<dbReference type="InterPro" id="IPR024704">
    <property type="entry name" value="SMC"/>
</dbReference>
<accession>A0ABR2ZE56</accession>
<keyword evidence="10" id="KW-0131">Cell cycle</keyword>
<sequence length="1191" mass="134438">MRIEELVLEGFKSYPERTQITGWDPSFNAITGLNGSGKSNILDAIAFVLGLTNMSTMRAQHQADLVYKKGQAGITKASVTIVFDNSERDKSPVGYEDWKQITVTRQFALPNNSKYLVNGHRSQQQAVQSLFQSVQLNINNPNFVIMQGKITKVLNMRAPEILGMVEEAAGTRMFEERKDKARKTMAKKDKRVEEITSILGEEIMPKLDKLREEKRTYLEFQKAEQEKERLEQTLLAWRWYDASNRIVDSARQADDGKAEIEEQKEQKKADLDEIKTAEKNVERVTKARDNEAKKGGKLNKLQAQAAELDKELVKVRTQVEIKEKDIKDEEDQVASSEADIKNTEAACAAKEKEANKMNKSFDTLKSENTSLKDKLDSDEELLQTLQTGLSSKNANAGGGGGYMGQLQAARTRQAQGKAEEEQHKKKLSMAENELKETEARWKKVEKDAGEGKKRLDQLQGVVDECRKKLSACGWDSQKEQDGETKIQDLRNEVEGLSSRKDAVRRGLGNMDFDYPPLGPHFDPRKVKGRLGTLVSLQKENYGYATALEVTAGGKLYQVVVSDEQVGKELLKSGLKSRVTLIPLNKIRPFEVSPQKLNAVSRSVGERARLALDLVGYEPELAKAMSYTFGSTIVCDNPDTAKKVTFDRNIGLRSVTVDGDSYDPSGTLSGGSKAQSEDILIKVQHLIEAELNLADAKSKLKEAEAAWTSDKTRKKRDEWKRLDHDLKIKEHELQLVLEQLEESNAAKLKKSVEELREKIEQLNEDVAAAQKKQRDAEAECKQLERDMEEFKTNKDGKIDDLKKNISSQKAAFQKHNVTLKTKQKEVQTVNLELDQLKGDLETAQLQIEEMKSGIAKLRDDLAKLKRQVVAKEKEHQEARAKLEEEERHLHQFNEQIQSLQQEIKDKKAAVEQADESIAALQQKIEACKKAAEHAKSEKKKLEEANPFIVQDKAQFGKQGTKYHFASMNIPDLQQKALELEETVRAKKKKVNAKSANMLDDLEKRETSTKKMLSTVVKDKEKIEATIDELDREKRDTLQSTFEKVDKDFGQIFAELLPGNFAKLQPPDGQDLMDGLEVKVRLGSVWKQSLTELSGGQRSLIALSLIMALLQFKPAPMYILDEIDAALDLQHTQNIGHLFRTRFKGSQFIVVSLKEGLFTNANVLFRTQFRNGTSVVERTVNRSSSTLYEGRAR</sequence>
<keyword evidence="16" id="KW-1185">Reference proteome</keyword>
<dbReference type="Gene3D" id="1.10.287.1490">
    <property type="match status" value="1"/>
</dbReference>
<dbReference type="Gene3D" id="1.20.1060.20">
    <property type="match status" value="1"/>
</dbReference>
<dbReference type="Pfam" id="PF02463">
    <property type="entry name" value="SMC_N"/>
    <property type="match status" value="1"/>
</dbReference>
<dbReference type="PANTHER" id="PTHR43977">
    <property type="entry name" value="STRUCTURAL MAINTENANCE OF CHROMOSOMES PROTEIN 3"/>
    <property type="match status" value="1"/>
</dbReference>
<evidence type="ECO:0000256" key="4">
    <source>
        <dbReference type="ARBA" id="ARBA00022741"/>
    </source>
</evidence>
<evidence type="ECO:0000256" key="2">
    <source>
        <dbReference type="ARBA" id="ARBA00005231"/>
    </source>
</evidence>
<dbReference type="PIRSF" id="PIRSF005719">
    <property type="entry name" value="SMC"/>
    <property type="match status" value="1"/>
</dbReference>
<evidence type="ECO:0000256" key="8">
    <source>
        <dbReference type="ARBA" id="ARBA00023067"/>
    </source>
</evidence>
<evidence type="ECO:0000256" key="10">
    <source>
        <dbReference type="ARBA" id="ARBA00023306"/>
    </source>
</evidence>
<evidence type="ECO:0000256" key="7">
    <source>
        <dbReference type="ARBA" id="ARBA00023054"/>
    </source>
</evidence>
<dbReference type="InterPro" id="IPR036277">
    <property type="entry name" value="SMC_hinge_sf"/>
</dbReference>
<comment type="similarity">
    <text evidence="2">Belongs to the SMC family. SMC2 subfamily.</text>
</comment>
<feature type="coiled-coil region" evidence="12">
    <location>
        <begin position="968"/>
        <end position="1038"/>
    </location>
</feature>
<comment type="subcellular location">
    <subcellularLocation>
        <location evidence="1 11">Nucleus</location>
    </subcellularLocation>
</comment>
<keyword evidence="6" id="KW-0067">ATP-binding</keyword>
<dbReference type="Gene3D" id="3.40.50.300">
    <property type="entry name" value="P-loop containing nucleotide triphosphate hydrolases"/>
    <property type="match status" value="2"/>
</dbReference>
<evidence type="ECO:0000256" key="11">
    <source>
        <dbReference type="PIRNR" id="PIRNR005719"/>
    </source>
</evidence>
<feature type="coiled-coil region" evidence="12">
    <location>
        <begin position="685"/>
        <end position="943"/>
    </location>
</feature>
<organism evidence="15 16">
    <name type="scientific">Marasmius tenuissimus</name>
    <dbReference type="NCBI Taxonomy" id="585030"/>
    <lineage>
        <taxon>Eukaryota</taxon>
        <taxon>Fungi</taxon>
        <taxon>Dikarya</taxon>
        <taxon>Basidiomycota</taxon>
        <taxon>Agaricomycotina</taxon>
        <taxon>Agaricomycetes</taxon>
        <taxon>Agaricomycetidae</taxon>
        <taxon>Agaricales</taxon>
        <taxon>Marasmiineae</taxon>
        <taxon>Marasmiaceae</taxon>
        <taxon>Marasmius</taxon>
    </lineage>
</organism>
<comment type="caution">
    <text evidence="15">The sequence shown here is derived from an EMBL/GenBank/DDBJ whole genome shotgun (WGS) entry which is preliminary data.</text>
</comment>
<dbReference type="SMART" id="SM00968">
    <property type="entry name" value="SMC_hinge"/>
    <property type="match status" value="1"/>
</dbReference>
<evidence type="ECO:0000256" key="9">
    <source>
        <dbReference type="ARBA" id="ARBA00023242"/>
    </source>
</evidence>